<protein>
    <submittedName>
        <fullName evidence="1">DUF1840 domain-containing protein</fullName>
    </submittedName>
</protein>
<organism evidence="1 2">
    <name type="scientific">Rheinheimera maricola</name>
    <dbReference type="NCBI Taxonomy" id="2793282"/>
    <lineage>
        <taxon>Bacteria</taxon>
        <taxon>Pseudomonadati</taxon>
        <taxon>Pseudomonadota</taxon>
        <taxon>Gammaproteobacteria</taxon>
        <taxon>Chromatiales</taxon>
        <taxon>Chromatiaceae</taxon>
        <taxon>Rheinheimera</taxon>
    </lineage>
</organism>
<dbReference type="Proteomes" id="UP000663814">
    <property type="component" value="Unassembled WGS sequence"/>
</dbReference>
<proteinExistence type="predicted"/>
<dbReference type="EMBL" id="JAERPS020000001">
    <property type="protein sequence ID" value="MBZ9611055.1"/>
    <property type="molecule type" value="Genomic_DNA"/>
</dbReference>
<dbReference type="InterPro" id="IPR014991">
    <property type="entry name" value="DUF1840"/>
</dbReference>
<dbReference type="Pfam" id="PF08895">
    <property type="entry name" value="DUF1840"/>
    <property type="match status" value="1"/>
</dbReference>
<evidence type="ECO:0000313" key="2">
    <source>
        <dbReference type="Proteomes" id="UP000663814"/>
    </source>
</evidence>
<gene>
    <name evidence="1" type="ORF">I4W93_005560</name>
</gene>
<comment type="caution">
    <text evidence="1">The sequence shown here is derived from an EMBL/GenBank/DDBJ whole genome shotgun (WGS) entry which is preliminary data.</text>
</comment>
<accession>A0ABS7X7G0</accession>
<reference evidence="1 2" key="1">
    <citation type="submission" date="2021-08" db="EMBL/GenBank/DDBJ databases">
        <title>Rheinheimera aquimaris sp. nov., isolated from seawater of the East Sea in Korea.</title>
        <authorList>
            <person name="Kim K.H."/>
            <person name="Wenting R."/>
            <person name="Kim K.R."/>
            <person name="Jeon C.O."/>
        </authorList>
    </citation>
    <scope>NUCLEOTIDE SEQUENCE [LARGE SCALE GENOMIC DNA]</scope>
    <source>
        <strain evidence="1 2">MA-13</strain>
    </source>
</reference>
<dbReference type="RefSeq" id="WP_205310382.1">
    <property type="nucleotide sequence ID" value="NZ_JAERPS020000001.1"/>
</dbReference>
<sequence length="106" mass="11701">MIVTFKSKASGDLIYFKDAALKLLQLMGRDDKVPSALYADDISQALAQLQQGLSAIAETERVKAAQTENDNEELQGTTQISLAVRAVPLLEMLQKAQKKHCPVLWE</sequence>
<name>A0ABS7X7G0_9GAMM</name>
<keyword evidence="2" id="KW-1185">Reference proteome</keyword>
<evidence type="ECO:0000313" key="1">
    <source>
        <dbReference type="EMBL" id="MBZ9611055.1"/>
    </source>
</evidence>